<dbReference type="VEuPathDB" id="FungiDB:C5L36_0E00330"/>
<evidence type="ECO:0000313" key="3">
    <source>
        <dbReference type="EMBL" id="KGK40102.1"/>
    </source>
</evidence>
<dbReference type="Gene3D" id="1.10.287.1490">
    <property type="match status" value="1"/>
</dbReference>
<organism evidence="3 5">
    <name type="scientific">Pichia kudriavzevii</name>
    <name type="common">Yeast</name>
    <name type="synonym">Issatchenkia orientalis</name>
    <dbReference type="NCBI Taxonomy" id="4909"/>
    <lineage>
        <taxon>Eukaryota</taxon>
        <taxon>Fungi</taxon>
        <taxon>Dikarya</taxon>
        <taxon>Ascomycota</taxon>
        <taxon>Saccharomycotina</taxon>
        <taxon>Pichiomycetes</taxon>
        <taxon>Pichiales</taxon>
        <taxon>Pichiaceae</taxon>
        <taxon>Pichia</taxon>
    </lineage>
</organism>
<gene>
    <name evidence="4" type="ORF">BOH78_0339</name>
    <name evidence="3" type="ORF">JL09_g718</name>
</gene>
<dbReference type="Proteomes" id="UP000189274">
    <property type="component" value="Unassembled WGS sequence"/>
</dbReference>
<evidence type="ECO:0000256" key="2">
    <source>
        <dbReference type="SAM" id="MobiDB-lite"/>
    </source>
</evidence>
<feature type="compositionally biased region" description="Polar residues" evidence="2">
    <location>
        <begin position="1"/>
        <end position="14"/>
    </location>
</feature>
<dbReference type="EMBL" id="MQVM01000001">
    <property type="protein sequence ID" value="ONH77599.1"/>
    <property type="molecule type" value="Genomic_DNA"/>
</dbReference>
<dbReference type="PANTHER" id="PTHR23159">
    <property type="entry name" value="CENTROSOMAL PROTEIN 2"/>
    <property type="match status" value="1"/>
</dbReference>
<evidence type="ECO:0000313" key="4">
    <source>
        <dbReference type="EMBL" id="ONH77599.1"/>
    </source>
</evidence>
<feature type="region of interest" description="Disordered" evidence="2">
    <location>
        <begin position="950"/>
        <end position="971"/>
    </location>
</feature>
<dbReference type="HOGENOM" id="CLU_284696_0_0_1"/>
<dbReference type="EMBL" id="JQFK01000004">
    <property type="protein sequence ID" value="KGK40102.1"/>
    <property type="molecule type" value="Genomic_DNA"/>
</dbReference>
<keyword evidence="1" id="KW-0175">Coiled coil</keyword>
<feature type="region of interest" description="Disordered" evidence="2">
    <location>
        <begin position="114"/>
        <end position="136"/>
    </location>
</feature>
<dbReference type="PANTHER" id="PTHR23159:SF31">
    <property type="entry name" value="CENTROSOME-ASSOCIATED PROTEIN CEP250 ISOFORM X1"/>
    <property type="match status" value="1"/>
</dbReference>
<sequence>MSDNENQKNSTSPEFTPIGSKSGGVAENTMHTFSNMTPILKFTDRNTQTDTNANANFGRNFDLKGRYSSAESSRKPNSTSFTLRRSQARLSRNDDYDDILQSSSVASSIWEDELNERERADNPNNDPFSRRSADSANMEVPILNGKEKIRDDMIGDDSNMLKRQFDLLTKLQSENTNLKVEIVSLRQHLSGLPSDSATLIDENISLNKRIVQLENLLRDNGNEARDDLKSKVREYSERLDSLHRDYDNVLKEKEQLIHDSFNKETELKKLQKSYDELQDDYEKVVHLQGTVEKLDAENQELQDRLDDQMEKYSKLQNEHDQISHSHELSKLNSEIDRLEDANLELQRELDKVSQEKENLETRYENLKGEIEQHDLDNEKVTHSPSPNNSFVITDMQAEIDALKDRLSAAETEKRTLQQKYDRDIRLSYHSSREKVEDMTKRLEESLKTIDGLDEQLSDKEKENLTLHQEIKQLNLQIESLQRKNKLLNDQLNHLKDNNSDSTKLLTKEVGDLYDKIEDYETVVQKLKSRIKDLEDSSLENRAEYLRDLEDDKNQLYESLVETEKIIKEKDSEIASLKLQLSSTENKEREEYVKVDDLIKVKEHVERERLEHENEINTLVEESRKKIESLIDEIEKLEDSKDKLIETYEDLRNEYENLQTKYEELMNSAEVEELSNDLAKITIEYKRSQDENDQLIKEYSSEIEILNEQLKLKDYDISRLRDELQNKHPLNTESINTKLNSLEETIRNITDKKEEIEKLKIALEDENLLLKNENNRLKTKENKVAENLKEFEEDNNRLLAEMKSKKVEIEQLNREILQLSSRNRQLERLNGRLTNEQDEILIETSKASNTVSQRDTDNSMKLREYELKLQEKTNQYNNIVEEYNYMKNDLIERLKDMKKEIKSQGQNSQEEIRQWKDRYEKTNEKLKVSERHLDILKKELKAVNEELENERERDLGRMDEPWYPPTPESPSREIDETMLNKLKILKLQKDMLMIKLNERNEKVSDLKYMLGYLRLEVEKKNEMIKRNKGLLQTVGVKEDDATIRDPVRKLRVYFLTVLSGIRFKNRLNEIKKRNQQVLRLKSDIKLSKRNV</sequence>
<accession>A0A099P778</accession>
<reference evidence="5" key="1">
    <citation type="journal article" date="2014" name="Microb. Cell Fact.">
        <title>Exploiting Issatchenkia orientalis SD108 for succinic acid production.</title>
        <authorList>
            <person name="Xiao H."/>
            <person name="Shao Z."/>
            <person name="Jiang Y."/>
            <person name="Dole S."/>
            <person name="Zhao H."/>
        </authorList>
    </citation>
    <scope>NUCLEOTIDE SEQUENCE [LARGE SCALE GENOMIC DNA]</scope>
    <source>
        <strain evidence="5">SD108</strain>
    </source>
</reference>
<reference evidence="4" key="4">
    <citation type="submission" date="2017-01" db="EMBL/GenBank/DDBJ databases">
        <authorList>
            <person name="Mah S.A."/>
            <person name="Swanson W.J."/>
            <person name="Moy G.W."/>
            <person name="Vacquier V.D."/>
        </authorList>
    </citation>
    <scope>NUCLEOTIDE SEQUENCE [LARGE SCALE GENOMIC DNA]</scope>
    <source>
        <strain evidence="4">129</strain>
    </source>
</reference>
<feature type="compositionally biased region" description="Basic and acidic residues" evidence="2">
    <location>
        <begin position="950"/>
        <end position="959"/>
    </location>
</feature>
<comment type="caution">
    <text evidence="3">The sequence shown here is derived from an EMBL/GenBank/DDBJ whole genome shotgun (WGS) entry which is preliminary data.</text>
</comment>
<proteinExistence type="predicted"/>
<evidence type="ECO:0000256" key="1">
    <source>
        <dbReference type="SAM" id="Coils"/>
    </source>
</evidence>
<dbReference type="AlphaFoldDB" id="A0A099P778"/>
<reference evidence="3" key="2">
    <citation type="submission" date="2014-08" db="EMBL/GenBank/DDBJ databases">
        <title>Exploiting Issatchenkia orientalis SD108 for Succinic Acid Production.</title>
        <authorList>
            <person name="Xiao H."/>
            <person name="Shao Z."/>
            <person name="Jiang Y."/>
            <person name="Dole S."/>
            <person name="Zhao H."/>
        </authorList>
    </citation>
    <scope>NUCLEOTIDE SEQUENCE [LARGE SCALE GENOMIC DNA]</scope>
    <source>
        <strain evidence="3">SD108</strain>
    </source>
</reference>
<reference evidence="6" key="3">
    <citation type="journal article" date="2017" name="Genome Announc.">
        <title>Genome sequences of Cyberlindnera fabianii 65, Pichia kudriavzevii 129, and Saccharomyces cerevisiae 131 isolated from fermented masau fruits in Zimbabwe.</title>
        <authorList>
            <person name="van Rijswijck I.M.H."/>
            <person name="Derks M.F.L."/>
            <person name="Abee T."/>
            <person name="de Ridder D."/>
            <person name="Smid E.J."/>
        </authorList>
    </citation>
    <scope>NUCLEOTIDE SEQUENCE [LARGE SCALE GENOMIC DNA]</scope>
    <source>
        <strain evidence="6">129</strain>
    </source>
</reference>
<dbReference type="eggNOG" id="ENOG502S8C4">
    <property type="taxonomic scope" value="Eukaryota"/>
</dbReference>
<feature type="region of interest" description="Disordered" evidence="2">
    <location>
        <begin position="67"/>
        <end position="86"/>
    </location>
</feature>
<feature type="coiled-coil region" evidence="1">
    <location>
        <begin position="218"/>
        <end position="697"/>
    </location>
</feature>
<evidence type="ECO:0000313" key="6">
    <source>
        <dbReference type="Proteomes" id="UP000189274"/>
    </source>
</evidence>
<feature type="compositionally biased region" description="Polar residues" evidence="2">
    <location>
        <begin position="69"/>
        <end position="86"/>
    </location>
</feature>
<dbReference type="Gene3D" id="1.20.5.340">
    <property type="match status" value="1"/>
</dbReference>
<protein>
    <submittedName>
        <fullName evidence="4">Myosin-11</fullName>
    </submittedName>
</protein>
<name>A0A099P778_PICKU</name>
<evidence type="ECO:0000313" key="5">
    <source>
        <dbReference type="Proteomes" id="UP000029867"/>
    </source>
</evidence>
<dbReference type="Proteomes" id="UP000029867">
    <property type="component" value="Unassembled WGS sequence"/>
</dbReference>
<feature type="region of interest" description="Disordered" evidence="2">
    <location>
        <begin position="1"/>
        <end position="28"/>
    </location>
</feature>